<feature type="region of interest" description="Disordered" evidence="9">
    <location>
        <begin position="621"/>
        <end position="690"/>
    </location>
</feature>
<dbReference type="InterPro" id="IPR023082">
    <property type="entry name" value="Homeo_prospero_dom"/>
</dbReference>
<feature type="compositionally biased region" description="Acidic residues" evidence="9">
    <location>
        <begin position="215"/>
        <end position="224"/>
    </location>
</feature>
<keyword evidence="12" id="KW-1185">Reference proteome</keyword>
<keyword evidence="6" id="KW-0804">Transcription</keyword>
<evidence type="ECO:0000313" key="11">
    <source>
        <dbReference type="EnsemblMetazoa" id="XP_022657754"/>
    </source>
</evidence>
<organism evidence="11 12">
    <name type="scientific">Varroa destructor</name>
    <name type="common">Honeybee mite</name>
    <dbReference type="NCBI Taxonomy" id="109461"/>
    <lineage>
        <taxon>Eukaryota</taxon>
        <taxon>Metazoa</taxon>
        <taxon>Ecdysozoa</taxon>
        <taxon>Arthropoda</taxon>
        <taxon>Chelicerata</taxon>
        <taxon>Arachnida</taxon>
        <taxon>Acari</taxon>
        <taxon>Parasitiformes</taxon>
        <taxon>Mesostigmata</taxon>
        <taxon>Gamasina</taxon>
        <taxon>Dermanyssoidea</taxon>
        <taxon>Varroidae</taxon>
        <taxon>Varroa</taxon>
    </lineage>
</organism>
<dbReference type="InParanoid" id="A0A7M7K9N1"/>
<dbReference type="OrthoDB" id="10038576at2759"/>
<evidence type="ECO:0000256" key="6">
    <source>
        <dbReference type="ARBA" id="ARBA00023163"/>
    </source>
</evidence>
<evidence type="ECO:0000256" key="3">
    <source>
        <dbReference type="ARBA" id="ARBA00023015"/>
    </source>
</evidence>
<dbReference type="InterPro" id="IPR009057">
    <property type="entry name" value="Homeodomain-like_sf"/>
</dbReference>
<dbReference type="PROSITE" id="PS51818">
    <property type="entry name" value="HOMEO_PROSPERO"/>
    <property type="match status" value="1"/>
</dbReference>
<feature type="compositionally biased region" description="Basic and acidic residues" evidence="9">
    <location>
        <begin position="362"/>
        <end position="374"/>
    </location>
</feature>
<dbReference type="SUPFAM" id="SSF46689">
    <property type="entry name" value="Homeodomain-like"/>
    <property type="match status" value="1"/>
</dbReference>
<feature type="region of interest" description="Disordered" evidence="9">
    <location>
        <begin position="470"/>
        <end position="570"/>
    </location>
</feature>
<dbReference type="PANTHER" id="PTHR12198">
    <property type="entry name" value="HOMEOBOX PROTEIN PROSPERO/PROX-1/CEH-26"/>
    <property type="match status" value="1"/>
</dbReference>
<dbReference type="GO" id="GO:0048468">
    <property type="term" value="P:cell development"/>
    <property type="evidence" value="ECO:0007669"/>
    <property type="project" value="UniProtKB-ARBA"/>
</dbReference>
<keyword evidence="5" id="KW-0371">Homeobox</keyword>
<name>A0A7M7K9N1_VARDE</name>
<dbReference type="GO" id="GO:0000978">
    <property type="term" value="F:RNA polymerase II cis-regulatory region sequence-specific DNA binding"/>
    <property type="evidence" value="ECO:0007669"/>
    <property type="project" value="TreeGrafter"/>
</dbReference>
<feature type="region of interest" description="Disordered" evidence="9">
    <location>
        <begin position="708"/>
        <end position="737"/>
    </location>
</feature>
<dbReference type="InterPro" id="IPR039350">
    <property type="entry name" value="Prospero_homeodomain"/>
</dbReference>
<feature type="region of interest" description="Disordered" evidence="9">
    <location>
        <begin position="198"/>
        <end position="224"/>
    </location>
</feature>
<evidence type="ECO:0000256" key="7">
    <source>
        <dbReference type="ARBA" id="ARBA00023242"/>
    </source>
</evidence>
<dbReference type="GeneID" id="111248913"/>
<feature type="compositionally biased region" description="Basic and acidic residues" evidence="9">
    <location>
        <begin position="119"/>
        <end position="142"/>
    </location>
</feature>
<dbReference type="GO" id="GO:0010001">
    <property type="term" value="P:glial cell differentiation"/>
    <property type="evidence" value="ECO:0007669"/>
    <property type="project" value="UniProtKB-ARBA"/>
</dbReference>
<feature type="compositionally biased region" description="Polar residues" evidence="9">
    <location>
        <begin position="787"/>
        <end position="798"/>
    </location>
</feature>
<evidence type="ECO:0000259" key="10">
    <source>
        <dbReference type="PROSITE" id="PS51818"/>
    </source>
</evidence>
<keyword evidence="2" id="KW-0217">Developmental protein</keyword>
<evidence type="ECO:0000256" key="4">
    <source>
        <dbReference type="ARBA" id="ARBA00023125"/>
    </source>
</evidence>
<evidence type="ECO:0000256" key="1">
    <source>
        <dbReference type="ARBA" id="ARBA00004123"/>
    </source>
</evidence>
<keyword evidence="4" id="KW-0238">DNA-binding</keyword>
<accession>A0A7M7K9N1</accession>
<dbReference type="GO" id="GO:0005634">
    <property type="term" value="C:nucleus"/>
    <property type="evidence" value="ECO:0007669"/>
    <property type="project" value="UniProtKB-SubCell"/>
</dbReference>
<dbReference type="FunFam" id="1.10.10.500:FF:000002">
    <property type="entry name" value="Prospero homeobox 3"/>
    <property type="match status" value="1"/>
</dbReference>
<feature type="compositionally biased region" description="Acidic residues" evidence="9">
    <location>
        <begin position="106"/>
        <end position="118"/>
    </location>
</feature>
<feature type="compositionally biased region" description="Polar residues" evidence="9">
    <location>
        <begin position="68"/>
        <end position="78"/>
    </location>
</feature>
<dbReference type="AlphaFoldDB" id="A0A7M7K9N1"/>
<feature type="compositionally biased region" description="Low complexity" evidence="9">
    <location>
        <begin position="647"/>
        <end position="664"/>
    </location>
</feature>
<keyword evidence="7" id="KW-0539">Nucleus</keyword>
<reference evidence="11" key="1">
    <citation type="submission" date="2021-01" db="UniProtKB">
        <authorList>
            <consortium name="EnsemblMetazoa"/>
        </authorList>
    </citation>
    <scope>IDENTIFICATION</scope>
</reference>
<evidence type="ECO:0000256" key="8">
    <source>
        <dbReference type="ARBA" id="ARBA00067423"/>
    </source>
</evidence>
<dbReference type="EnsemblMetazoa" id="XM_022802019">
    <property type="protein sequence ID" value="XP_022657754"/>
    <property type="gene ID" value="LOC111248913"/>
</dbReference>
<dbReference type="Proteomes" id="UP000594260">
    <property type="component" value="Unplaced"/>
</dbReference>
<keyword evidence="3" id="KW-0805">Transcription regulation</keyword>
<proteinExistence type="predicted"/>
<dbReference type="PANTHER" id="PTHR12198:SF0">
    <property type="entry name" value="HOMEOBOX PROTEIN PROSPERO"/>
    <property type="match status" value="1"/>
</dbReference>
<feature type="compositionally biased region" description="Polar residues" evidence="9">
    <location>
        <begin position="677"/>
        <end position="690"/>
    </location>
</feature>
<evidence type="ECO:0000256" key="2">
    <source>
        <dbReference type="ARBA" id="ARBA00022473"/>
    </source>
</evidence>
<feature type="region of interest" description="Disordered" evidence="9">
    <location>
        <begin position="300"/>
        <end position="380"/>
    </location>
</feature>
<feature type="compositionally biased region" description="Polar residues" evidence="9">
    <location>
        <begin position="621"/>
        <end position="631"/>
    </location>
</feature>
<evidence type="ECO:0000313" key="12">
    <source>
        <dbReference type="Proteomes" id="UP000594260"/>
    </source>
</evidence>
<dbReference type="GO" id="GO:0000981">
    <property type="term" value="F:DNA-binding transcription factor activity, RNA polymerase II-specific"/>
    <property type="evidence" value="ECO:0007669"/>
    <property type="project" value="TreeGrafter"/>
</dbReference>
<evidence type="ECO:0000256" key="5">
    <source>
        <dbReference type="ARBA" id="ARBA00023155"/>
    </source>
</evidence>
<protein>
    <recommendedName>
        <fullName evidence="8">Homeobox protein prospero</fullName>
    </recommendedName>
</protein>
<feature type="compositionally biased region" description="Low complexity" evidence="9">
    <location>
        <begin position="169"/>
        <end position="180"/>
    </location>
</feature>
<feature type="region of interest" description="Disordered" evidence="9">
    <location>
        <begin position="1"/>
        <end position="182"/>
    </location>
</feature>
<feature type="compositionally biased region" description="Gly residues" evidence="9">
    <location>
        <begin position="158"/>
        <end position="168"/>
    </location>
</feature>
<sequence>MAECLSAPAAMQLPRATPLDPATPDIKKEQELDELTLEDKMVMLQEGAGGKDSATLLRDILQKEKQLGGQQHNNNNAGEHTEDSGTENKPPTPLQSPPSSNQSDVAGEEEEDEEDEDEREIREARESIEMNESHSEKDDLPAELKAVSGPLSPTPEGLTGGGGVGGSAPAGSISANGGAPTNINVNGCKKRKLYQPSRQTAVENGGGGESLVINDDNDEEGLDDDVVPVKRSEDRESLRARLREQYEQLNGDGAHLGGGSAGLERNADLERLVAVLKSEITHTLTQVIDNIVSRFVPRLTHPDHSLLPPDIVSNNSSSGKLELRAGSTSNHHHLATGATSGVPHHHQHHTLSSQQATLQSLSRHDLQSSLRDRTSSPPSTISAAAAASLGLRGPNPPSTFDLSRPESFLALTSGSASALVSQRDLFAQMLDRKAKSKVIDRGGRTPRNELQNITASSKPMFANVLASVKTSTPNVSPGSAVVATSLPSLKRSDTPPYGDGDQSPPPASGGTGSSGGAEQTEAMSLVVTPGKKKRHKVTDTRLAPRRSDSPKGFSLGGSGGGSGAGGDSPASSLLPASLSAMSAAYPPPLIPVSLPTSVAIPNPSLHHELFLSQLEHQQRLSAPFSSASAATGGNHPAEASSAGSELRATPEPRATPTTPAVVQPPTTPNLPPAGQCATASSQRSVSQLTAASSPADAFGLYLQRAGLNKSHQDTPSVSDRDTLSEGANEPASTTAAQLPTPYDVMNIFKYFNSTATTSALSALGGNSGPFCPRTTTPGGGSHEGSATPASETSSYSKNGSLGGSGYTSTLTPMHLRKAKLMFFYVRYPSSAILKMYFPDINFNKNNTAQLVKWFSNFREFYYIQMEKYARQAISEGVRNAEDIRVSHDSELLRVLNLHYNRNNHIDVPENFRFVVEQTLREFFKSILAGKDQEQSWKKAIYKIIARLDDNVPEYFKSPNFLEQLE</sequence>
<dbReference type="Gene3D" id="1.10.10.500">
    <property type="entry name" value="Homeo-prospero domain"/>
    <property type="match status" value="1"/>
</dbReference>
<feature type="domain" description="Prospero" evidence="10">
    <location>
        <begin position="807"/>
        <end position="965"/>
    </location>
</feature>
<feature type="compositionally biased region" description="Low complexity" evidence="9">
    <location>
        <begin position="350"/>
        <end position="361"/>
    </location>
</feature>
<evidence type="ECO:0000256" key="9">
    <source>
        <dbReference type="SAM" id="MobiDB-lite"/>
    </source>
</evidence>
<dbReference type="InterPro" id="IPR037131">
    <property type="entry name" value="Homeo_prospero_dom_sf"/>
</dbReference>
<comment type="subcellular location">
    <subcellularLocation>
        <location evidence="1">Nucleus</location>
    </subcellularLocation>
</comment>
<feature type="compositionally biased region" description="Gly residues" evidence="9">
    <location>
        <begin position="554"/>
        <end position="566"/>
    </location>
</feature>
<feature type="region of interest" description="Disordered" evidence="9">
    <location>
        <begin position="770"/>
        <end position="798"/>
    </location>
</feature>
<dbReference type="Pfam" id="PF05044">
    <property type="entry name" value="HPD"/>
    <property type="match status" value="1"/>
</dbReference>
<dbReference type="KEGG" id="vde:111248913"/>
<dbReference type="RefSeq" id="XP_022657754.1">
    <property type="nucleotide sequence ID" value="XM_022802019.1"/>
</dbReference>